<organism evidence="9">
    <name type="scientific">Thrips palmi</name>
    <name type="common">Melon thrips</name>
    <dbReference type="NCBI Taxonomy" id="161013"/>
    <lineage>
        <taxon>Eukaryota</taxon>
        <taxon>Metazoa</taxon>
        <taxon>Ecdysozoa</taxon>
        <taxon>Arthropoda</taxon>
        <taxon>Hexapoda</taxon>
        <taxon>Insecta</taxon>
        <taxon>Pterygota</taxon>
        <taxon>Neoptera</taxon>
        <taxon>Paraneoptera</taxon>
        <taxon>Thysanoptera</taxon>
        <taxon>Terebrantia</taxon>
        <taxon>Thripoidea</taxon>
        <taxon>Thripidae</taxon>
        <taxon>Thrips</taxon>
    </lineage>
</organism>
<evidence type="ECO:0000256" key="3">
    <source>
        <dbReference type="ARBA" id="ARBA00022806"/>
    </source>
</evidence>
<keyword evidence="2" id="KW-0378">Hydrolase</keyword>
<dbReference type="PANTHER" id="PTHR10887:SF341">
    <property type="entry name" value="NFX1-TYPE ZINC FINGER-CONTAINING PROTEIN 1"/>
    <property type="match status" value="1"/>
</dbReference>
<feature type="domain" description="DNA2/NAM7 helicase helicase" evidence="5">
    <location>
        <begin position="304"/>
        <end position="376"/>
    </location>
</feature>
<dbReference type="InParanoid" id="A0A6P8ZS77"/>
<dbReference type="InterPro" id="IPR047187">
    <property type="entry name" value="SF1_C_Upf1"/>
</dbReference>
<dbReference type="CDD" id="cd17936">
    <property type="entry name" value="EEXXEc_NFX1"/>
    <property type="match status" value="1"/>
</dbReference>
<dbReference type="InterPro" id="IPR041679">
    <property type="entry name" value="DNA2/NAM7-like_C"/>
</dbReference>
<dbReference type="KEGG" id="tpal:117649411"/>
<dbReference type="PANTHER" id="PTHR10887">
    <property type="entry name" value="DNA2/NAM7 HELICASE FAMILY"/>
    <property type="match status" value="1"/>
</dbReference>
<dbReference type="InterPro" id="IPR027417">
    <property type="entry name" value="P-loop_NTPase"/>
</dbReference>
<dbReference type="OrthoDB" id="2423195at2759"/>
<dbReference type="GO" id="GO:0005694">
    <property type="term" value="C:chromosome"/>
    <property type="evidence" value="ECO:0007669"/>
    <property type="project" value="UniProtKB-ARBA"/>
</dbReference>
<keyword evidence="1" id="KW-0547">Nucleotide-binding</keyword>
<dbReference type="Gene3D" id="3.40.50.300">
    <property type="entry name" value="P-loop containing nucleotide triphosphate hydrolases"/>
    <property type="match status" value="2"/>
</dbReference>
<dbReference type="GO" id="GO:0031048">
    <property type="term" value="P:regulatory ncRNA-mediated heterochromatin formation"/>
    <property type="evidence" value="ECO:0007669"/>
    <property type="project" value="TreeGrafter"/>
</dbReference>
<proteinExistence type="predicted"/>
<evidence type="ECO:0000256" key="2">
    <source>
        <dbReference type="ARBA" id="ARBA00022801"/>
    </source>
</evidence>
<dbReference type="SUPFAM" id="SSF52540">
    <property type="entry name" value="P-loop containing nucleoside triphosphate hydrolases"/>
    <property type="match status" value="1"/>
</dbReference>
<dbReference type="GeneID" id="117649411"/>
<dbReference type="GO" id="GO:0005524">
    <property type="term" value="F:ATP binding"/>
    <property type="evidence" value="ECO:0007669"/>
    <property type="project" value="UniProtKB-KW"/>
</dbReference>
<evidence type="ECO:0000256" key="1">
    <source>
        <dbReference type="ARBA" id="ARBA00022741"/>
    </source>
</evidence>
<dbReference type="Proteomes" id="UP000515158">
    <property type="component" value="Unplaced"/>
</dbReference>
<evidence type="ECO:0000259" key="6">
    <source>
        <dbReference type="Pfam" id="PF13087"/>
    </source>
</evidence>
<dbReference type="GO" id="GO:0031380">
    <property type="term" value="C:nuclear RNA-directed RNA polymerase complex"/>
    <property type="evidence" value="ECO:0007669"/>
    <property type="project" value="TreeGrafter"/>
</dbReference>
<evidence type="ECO:0000256" key="4">
    <source>
        <dbReference type="ARBA" id="ARBA00022840"/>
    </source>
</evidence>
<feature type="domain" description="DNA2/NAM7 helicase helicase" evidence="5">
    <location>
        <begin position="399"/>
        <end position="478"/>
    </location>
</feature>
<dbReference type="RefSeq" id="XP_034248078.1">
    <property type="nucleotide sequence ID" value="XM_034392187.1"/>
</dbReference>
<keyword evidence="4" id="KW-0067">ATP-binding</keyword>
<accession>A0A6P8ZS77</accession>
<dbReference type="Pfam" id="PF13087">
    <property type="entry name" value="AAA_12"/>
    <property type="match status" value="1"/>
</dbReference>
<dbReference type="FunFam" id="3.40.50.300:FF:000326">
    <property type="entry name" value="P-loop containing nucleoside triphosphate hydrolase"/>
    <property type="match status" value="1"/>
</dbReference>
<protein>
    <submittedName>
        <fullName evidence="9">NFX1-type zinc finger-containing protein 1-like isoform X1</fullName>
    </submittedName>
</protein>
<gene>
    <name evidence="9" type="primary">LOC117649411</name>
</gene>
<reference evidence="9" key="1">
    <citation type="submission" date="2025-08" db="UniProtKB">
        <authorList>
            <consortium name="RefSeq"/>
        </authorList>
    </citation>
    <scope>IDENTIFICATION</scope>
    <source>
        <tissue evidence="9">Total insect</tissue>
    </source>
</reference>
<evidence type="ECO:0000259" key="5">
    <source>
        <dbReference type="Pfam" id="PF13086"/>
    </source>
</evidence>
<dbReference type="GO" id="GO:0004386">
    <property type="term" value="F:helicase activity"/>
    <property type="evidence" value="ECO:0007669"/>
    <property type="project" value="UniProtKB-KW"/>
</dbReference>
<name>A0A6P8ZS77_THRPL</name>
<dbReference type="Pfam" id="PF25396">
    <property type="entry name" value="ZNFX1"/>
    <property type="match status" value="1"/>
</dbReference>
<feature type="domain" description="DNA2/NAM7 helicase-like C-terminal" evidence="6">
    <location>
        <begin position="493"/>
        <end position="675"/>
    </location>
</feature>
<dbReference type="InterPro" id="IPR057373">
    <property type="entry name" value="ZNFX1"/>
</dbReference>
<sequence>MLYSYCSSQQECISVDPGPEVHSHHVAGRKQTVALQGHDWHFLFPTMGLMDPKEKNVKLTRLKETGPYPSLRELYNVHGKLQREDYLCALEEQIAELRRDKRLLDTNINCYRVEARCVQYRQGGRFQRVTGVEFKFDASKYQEVEWDEEKRLMRNNIVLLTQNGLDDFLVGRIEESGEKLLRKGEIVVAMIEKFADNGYPTLLDQEQFVGHTFHMVESDPFHFPYLQVSLRLTKDEQSIVFGEELFRLYDVNFGVHLPPSETSFQFEKEIVDSVMPSRPPPYMQQYEGVDVVMKRLRRSIRTSLNSSQALALKKILQYRVALVQGPPGTGKTYLGSKAAQMFVEAKRQLPTVFPGPVLVFSASNHAVQEFLLRCREFSDQVIHCCSNKHERDPVDFGPLQKEHDLARHNEKPAVLQRAEIIGMTTTRAACLRNSLDSMKIKVVIVEEAAEVLEAHVLACIPYRAEHLVQIGDHRQLRPGYGHRQLAEDYNLCQSLFERMVNNRADCPMLNEQRRMRPTISRLVRSVYPNLVDHPSTFNRPRVSGVDLDEPVWFIDHGNEEQEEGKSYKNPEEAAIAVELANYLLLQNNDVRKITILTTYRRQLRLLKQLLQEHANDELKNLRISTVDGFQGEENDVIILSLVRCNPSGKAGFLKMANRACVALSRARNGFFMLGNLFCLTSSREPVWLHVQKILTQERRVGPVLPLLCQHGQRVGVRSAADIRAACQRCALCRSKLALASVCKALEGASLRDD</sequence>
<evidence type="ECO:0000313" key="8">
    <source>
        <dbReference type="Proteomes" id="UP000515158"/>
    </source>
</evidence>
<keyword evidence="3" id="KW-0347">Helicase</keyword>
<feature type="domain" description="ZNFX1" evidence="7">
    <location>
        <begin position="130"/>
        <end position="218"/>
    </location>
</feature>
<dbReference type="AlphaFoldDB" id="A0A6P8ZS77"/>
<dbReference type="InterPro" id="IPR041677">
    <property type="entry name" value="DNA2/NAM7_AAA_11"/>
</dbReference>
<dbReference type="InterPro" id="IPR045055">
    <property type="entry name" value="DNA2/NAM7-like"/>
</dbReference>
<evidence type="ECO:0000313" key="9">
    <source>
        <dbReference type="RefSeq" id="XP_034248078.1"/>
    </source>
</evidence>
<dbReference type="CDD" id="cd18808">
    <property type="entry name" value="SF1_C_Upf1"/>
    <property type="match status" value="1"/>
</dbReference>
<dbReference type="GO" id="GO:0016787">
    <property type="term" value="F:hydrolase activity"/>
    <property type="evidence" value="ECO:0007669"/>
    <property type="project" value="UniProtKB-KW"/>
</dbReference>
<evidence type="ECO:0000259" key="7">
    <source>
        <dbReference type="Pfam" id="PF25396"/>
    </source>
</evidence>
<keyword evidence="8" id="KW-1185">Reference proteome</keyword>
<dbReference type="Pfam" id="PF13086">
    <property type="entry name" value="AAA_11"/>
    <property type="match status" value="2"/>
</dbReference>